<dbReference type="Proteomes" id="UP000595437">
    <property type="component" value="Chromosome 14"/>
</dbReference>
<dbReference type="AlphaFoldDB" id="A0A7T8GW91"/>
<reference evidence="2" key="1">
    <citation type="submission" date="2021-01" db="EMBL/GenBank/DDBJ databases">
        <title>Caligus Genome Assembly.</title>
        <authorList>
            <person name="Gallardo-Escarate C."/>
        </authorList>
    </citation>
    <scope>NUCLEOTIDE SEQUENCE [LARGE SCALE GENOMIC DNA]</scope>
</reference>
<protein>
    <submittedName>
        <fullName evidence="1">Uncharacterized protein</fullName>
    </submittedName>
</protein>
<proteinExistence type="predicted"/>
<evidence type="ECO:0000313" key="1">
    <source>
        <dbReference type="EMBL" id="QQP38973.1"/>
    </source>
</evidence>
<keyword evidence="2" id="KW-1185">Reference proteome</keyword>
<dbReference type="InterPro" id="IPR012337">
    <property type="entry name" value="RNaseH-like_sf"/>
</dbReference>
<dbReference type="SUPFAM" id="SSF53098">
    <property type="entry name" value="Ribonuclease H-like"/>
    <property type="match status" value="1"/>
</dbReference>
<dbReference type="PANTHER" id="PTHR47501">
    <property type="entry name" value="TRANSPOSASE-RELATED"/>
    <property type="match status" value="1"/>
</dbReference>
<dbReference type="OrthoDB" id="6538126at2759"/>
<evidence type="ECO:0000313" key="2">
    <source>
        <dbReference type="Proteomes" id="UP000595437"/>
    </source>
</evidence>
<organism evidence="1 2">
    <name type="scientific">Caligus rogercresseyi</name>
    <name type="common">Sea louse</name>
    <dbReference type="NCBI Taxonomy" id="217165"/>
    <lineage>
        <taxon>Eukaryota</taxon>
        <taxon>Metazoa</taxon>
        <taxon>Ecdysozoa</taxon>
        <taxon>Arthropoda</taxon>
        <taxon>Crustacea</taxon>
        <taxon>Multicrustacea</taxon>
        <taxon>Hexanauplia</taxon>
        <taxon>Copepoda</taxon>
        <taxon>Siphonostomatoida</taxon>
        <taxon>Caligidae</taxon>
        <taxon>Caligus</taxon>
    </lineage>
</organism>
<name>A0A7T8GW91_CALRO</name>
<accession>A0A7T8GW91</accession>
<dbReference type="EMBL" id="CP045903">
    <property type="protein sequence ID" value="QQP38973.1"/>
    <property type="molecule type" value="Genomic_DNA"/>
</dbReference>
<sequence>MSTHSQKRQRLSSIETSLKEKFSQKKALNIYYSEQFRDFLKYLSPDFAVPSRRKLSRDLKVMGSKAKRGFLGMTVHWIDPTTIKRQKAVLGCREVTISQTGKFLARAICQMHMDFGIQNKVQTTTTDNSANYVAAFEHYGVEAQRQLLDAQVDAADSMVELDQEPEEVPLPDEDGELVDPAAVSVADALDNVNQDPNMMEWFFNQDLELPKHRRCGAHSINLLATRDTAKVANWTTSPRPAFVKTLAKATAETVAAYQMRGILKKKLKTPGATRWNSMFDALKCLLEQLEDPQKFMEFNELLQRIPLRN</sequence>
<gene>
    <name evidence="1" type="ORF">FKW44_019707</name>
</gene>